<dbReference type="PANTHER" id="PTHR12863">
    <property type="entry name" value="FATTY ACID HYDROXYLASE"/>
    <property type="match status" value="1"/>
</dbReference>
<dbReference type="InterPro" id="IPR014430">
    <property type="entry name" value="Scs7"/>
</dbReference>
<dbReference type="InterPro" id="IPR006694">
    <property type="entry name" value="Fatty_acid_hydroxylase"/>
</dbReference>
<keyword evidence="12 14" id="KW-0472">Membrane</keyword>
<evidence type="ECO:0000256" key="4">
    <source>
        <dbReference type="ARBA" id="ARBA00022692"/>
    </source>
</evidence>
<feature type="transmembrane region" description="Helical" evidence="14">
    <location>
        <begin position="12"/>
        <end position="33"/>
    </location>
</feature>
<dbReference type="EMBL" id="SPSB01000001">
    <property type="protein sequence ID" value="TFV97598.1"/>
    <property type="molecule type" value="Genomic_DNA"/>
</dbReference>
<feature type="domain" description="Fatty acid hydroxylase" evidence="15">
    <location>
        <begin position="47"/>
        <end position="178"/>
    </location>
</feature>
<reference evidence="16 17" key="1">
    <citation type="submission" date="2019-03" db="EMBL/GenBank/DDBJ databases">
        <title>Algoriphagus sp. nov, a new strain isolated from root system soil of mangrove plant Kandelia.</title>
        <authorList>
            <person name="Yin Q."/>
            <person name="Wang K."/>
            <person name="Song Z."/>
        </authorList>
    </citation>
    <scope>NUCLEOTIDE SEQUENCE [LARGE SCALE GENOMIC DNA]</scope>
    <source>
        <strain evidence="16 17">XY-J91</strain>
    </source>
</reference>
<evidence type="ECO:0000256" key="10">
    <source>
        <dbReference type="ARBA" id="ARBA00023002"/>
    </source>
</evidence>
<proteinExistence type="predicted"/>
<evidence type="ECO:0000313" key="17">
    <source>
        <dbReference type="Proteomes" id="UP000297647"/>
    </source>
</evidence>
<keyword evidence="10" id="KW-0560">Oxidoreductase</keyword>
<evidence type="ECO:0000256" key="6">
    <source>
        <dbReference type="ARBA" id="ARBA00022824"/>
    </source>
</evidence>
<dbReference type="OrthoDB" id="9784228at2"/>
<dbReference type="GO" id="GO:0006633">
    <property type="term" value="P:fatty acid biosynthetic process"/>
    <property type="evidence" value="ECO:0007669"/>
    <property type="project" value="UniProtKB-KW"/>
</dbReference>
<evidence type="ECO:0000256" key="3">
    <source>
        <dbReference type="ARBA" id="ARBA00022516"/>
    </source>
</evidence>
<dbReference type="PANTHER" id="PTHR12863:SF1">
    <property type="entry name" value="FATTY ACID 2-HYDROXYLASE"/>
    <property type="match status" value="1"/>
</dbReference>
<keyword evidence="13" id="KW-0275">Fatty acid biosynthesis</keyword>
<evidence type="ECO:0000256" key="7">
    <source>
        <dbReference type="ARBA" id="ARBA00022832"/>
    </source>
</evidence>
<evidence type="ECO:0000256" key="14">
    <source>
        <dbReference type="SAM" id="Phobius"/>
    </source>
</evidence>
<keyword evidence="8" id="KW-0862">Zinc</keyword>
<dbReference type="GO" id="GO:0005506">
    <property type="term" value="F:iron ion binding"/>
    <property type="evidence" value="ECO:0007669"/>
    <property type="project" value="InterPro"/>
</dbReference>
<keyword evidence="17" id="KW-1185">Reference proteome</keyword>
<evidence type="ECO:0000256" key="1">
    <source>
        <dbReference type="ARBA" id="ARBA00001947"/>
    </source>
</evidence>
<dbReference type="Proteomes" id="UP000297647">
    <property type="component" value="Unassembled WGS sequence"/>
</dbReference>
<feature type="transmembrane region" description="Helical" evidence="14">
    <location>
        <begin position="39"/>
        <end position="59"/>
    </location>
</feature>
<evidence type="ECO:0000256" key="2">
    <source>
        <dbReference type="ARBA" id="ARBA00004477"/>
    </source>
</evidence>
<evidence type="ECO:0000256" key="5">
    <source>
        <dbReference type="ARBA" id="ARBA00022723"/>
    </source>
</evidence>
<keyword evidence="9 14" id="KW-1133">Transmembrane helix</keyword>
<evidence type="ECO:0000259" key="15">
    <source>
        <dbReference type="Pfam" id="PF04116"/>
    </source>
</evidence>
<evidence type="ECO:0000256" key="12">
    <source>
        <dbReference type="ARBA" id="ARBA00023136"/>
    </source>
</evidence>
<comment type="caution">
    <text evidence="16">The sequence shown here is derived from an EMBL/GenBank/DDBJ whole genome shotgun (WGS) entry which is preliminary data.</text>
</comment>
<dbReference type="AlphaFoldDB" id="A0A4Y9R0J7"/>
<evidence type="ECO:0000256" key="9">
    <source>
        <dbReference type="ARBA" id="ARBA00022989"/>
    </source>
</evidence>
<evidence type="ECO:0000256" key="11">
    <source>
        <dbReference type="ARBA" id="ARBA00023098"/>
    </source>
</evidence>
<comment type="cofactor">
    <cofactor evidence="1">
        <name>Zn(2+)</name>
        <dbReference type="ChEBI" id="CHEBI:29105"/>
    </cofactor>
</comment>
<keyword evidence="4 14" id="KW-0812">Transmembrane</keyword>
<comment type="subcellular location">
    <subcellularLocation>
        <location evidence="2">Endoplasmic reticulum membrane</location>
        <topology evidence="2">Multi-pass membrane protein</topology>
    </subcellularLocation>
</comment>
<dbReference type="RefSeq" id="WP_135070545.1">
    <property type="nucleotide sequence ID" value="NZ_SPSB01000001.1"/>
</dbReference>
<protein>
    <recommendedName>
        <fullName evidence="15">Fatty acid hydroxylase domain-containing protein</fullName>
    </recommendedName>
</protein>
<keyword evidence="11" id="KW-0443">Lipid metabolism</keyword>
<gene>
    <name evidence="16" type="ORF">E4S40_02810</name>
</gene>
<keyword evidence="6" id="KW-0256">Endoplasmic reticulum</keyword>
<dbReference type="GO" id="GO:0080132">
    <property type="term" value="F:fatty acid 2-hydroxylase activity"/>
    <property type="evidence" value="ECO:0007669"/>
    <property type="project" value="InterPro"/>
</dbReference>
<name>A0A4Y9R0J7_9BACT</name>
<evidence type="ECO:0000313" key="16">
    <source>
        <dbReference type="EMBL" id="TFV97598.1"/>
    </source>
</evidence>
<keyword evidence="5" id="KW-0479">Metal-binding</keyword>
<keyword evidence="3" id="KW-0444">Lipid biosynthesis</keyword>
<evidence type="ECO:0000256" key="8">
    <source>
        <dbReference type="ARBA" id="ARBA00022833"/>
    </source>
</evidence>
<sequence length="209" mass="24533">MKTSIQRPPLPLKACLFISLGIFSSLLVLEKVIASDPKVSFLILFSTGWLLWTFLEYFIHRFLMHELIIPGSKDNLFHHHEHHRNPQDLKVKLPHRLVFLLIFLIALKLSIQSGGYTPIFSGLLGGFSTYNLIHYLLHQPIGRYFFPRVQRAHILHHYHRPHHGYSFSTSLWDWLFGTQPPKSDIINQSMLKKYFHKTNFPITNQNQKL</sequence>
<dbReference type="GO" id="GO:0016020">
    <property type="term" value="C:membrane"/>
    <property type="evidence" value="ECO:0007669"/>
    <property type="project" value="InterPro"/>
</dbReference>
<organism evidence="16 17">
    <name type="scientific">Algoriphagus kandeliae</name>
    <dbReference type="NCBI Taxonomy" id="2562278"/>
    <lineage>
        <taxon>Bacteria</taxon>
        <taxon>Pseudomonadati</taxon>
        <taxon>Bacteroidota</taxon>
        <taxon>Cytophagia</taxon>
        <taxon>Cytophagales</taxon>
        <taxon>Cyclobacteriaceae</taxon>
        <taxon>Algoriphagus</taxon>
    </lineage>
</organism>
<feature type="transmembrane region" description="Helical" evidence="14">
    <location>
        <begin position="93"/>
        <end position="111"/>
    </location>
</feature>
<dbReference type="Pfam" id="PF04116">
    <property type="entry name" value="FA_hydroxylase"/>
    <property type="match status" value="1"/>
</dbReference>
<accession>A0A4Y9R0J7</accession>
<keyword evidence="7" id="KW-0276">Fatty acid metabolism</keyword>
<evidence type="ECO:0000256" key="13">
    <source>
        <dbReference type="ARBA" id="ARBA00023160"/>
    </source>
</evidence>